<evidence type="ECO:0000313" key="2">
    <source>
        <dbReference type="Proteomes" id="UP001549320"/>
    </source>
</evidence>
<keyword evidence="2" id="KW-1185">Reference proteome</keyword>
<dbReference type="RefSeq" id="WP_354443058.1">
    <property type="nucleotide sequence ID" value="NZ_JBEPSH010000004.1"/>
</dbReference>
<organism evidence="1 2">
    <name type="scientific">Ottowia thiooxydans</name>
    <dbReference type="NCBI Taxonomy" id="219182"/>
    <lineage>
        <taxon>Bacteria</taxon>
        <taxon>Pseudomonadati</taxon>
        <taxon>Pseudomonadota</taxon>
        <taxon>Betaproteobacteria</taxon>
        <taxon>Burkholderiales</taxon>
        <taxon>Comamonadaceae</taxon>
        <taxon>Ottowia</taxon>
    </lineage>
</organism>
<name>A0ABV2Q7U8_9BURK</name>
<protein>
    <submittedName>
        <fullName evidence="1">Uncharacterized protein</fullName>
    </submittedName>
</protein>
<comment type="caution">
    <text evidence="1">The sequence shown here is derived from an EMBL/GenBank/DDBJ whole genome shotgun (WGS) entry which is preliminary data.</text>
</comment>
<reference evidence="1 2" key="1">
    <citation type="submission" date="2024-06" db="EMBL/GenBank/DDBJ databases">
        <title>Sorghum-associated microbial communities from plants grown in Nebraska, USA.</title>
        <authorList>
            <person name="Schachtman D."/>
        </authorList>
    </citation>
    <scope>NUCLEOTIDE SEQUENCE [LARGE SCALE GENOMIC DNA]</scope>
    <source>
        <strain evidence="1 2">2709</strain>
    </source>
</reference>
<sequence>MQATGLYGGPLHFDPLDAVDATGRTVLTLAKLNGWTYLTQALTTIKQPAWALTLLAES</sequence>
<dbReference type="EMBL" id="JBEPSH010000004">
    <property type="protein sequence ID" value="MET4576997.1"/>
    <property type="molecule type" value="Genomic_DNA"/>
</dbReference>
<dbReference type="Proteomes" id="UP001549320">
    <property type="component" value="Unassembled WGS sequence"/>
</dbReference>
<accession>A0ABV2Q7U8</accession>
<gene>
    <name evidence="1" type="ORF">ABIE13_002108</name>
</gene>
<evidence type="ECO:0000313" key="1">
    <source>
        <dbReference type="EMBL" id="MET4576997.1"/>
    </source>
</evidence>
<proteinExistence type="predicted"/>